<dbReference type="OrthoDB" id="1190610at2"/>
<dbReference type="NCBIfam" id="TIGR01847">
    <property type="entry name" value="bacteriocin_sig"/>
    <property type="match status" value="1"/>
</dbReference>
<dbReference type="Proteomes" id="UP000184069">
    <property type="component" value="Unassembled WGS sequence"/>
</dbReference>
<sequence length="56" mass="6375">MNSNSSSKGKKLNKKELRTINGGLLMCLDASLRCRQYHPKCAEDQCKPDQPLQPWN</sequence>
<name>A0A1M7G4U7_9FLAO</name>
<dbReference type="AlphaFoldDB" id="A0A1M7G4U7"/>
<evidence type="ECO:0000313" key="1">
    <source>
        <dbReference type="EMBL" id="SHM11300.1"/>
    </source>
</evidence>
<proteinExistence type="predicted"/>
<dbReference type="RefSeq" id="WP_123873232.1">
    <property type="nucleotide sequence ID" value="NZ_FRBM01000009.1"/>
</dbReference>
<dbReference type="EMBL" id="FRBM01000009">
    <property type="protein sequence ID" value="SHM11300.1"/>
    <property type="molecule type" value="Genomic_DNA"/>
</dbReference>
<gene>
    <name evidence="1" type="ORF">SAMN05444407_109180</name>
</gene>
<evidence type="ECO:0000313" key="2">
    <source>
        <dbReference type="Proteomes" id="UP000184069"/>
    </source>
</evidence>
<reference evidence="1 2" key="1">
    <citation type="submission" date="2016-11" db="EMBL/GenBank/DDBJ databases">
        <authorList>
            <person name="Jaros S."/>
            <person name="Januszkiewicz K."/>
            <person name="Wedrychowicz H."/>
        </authorList>
    </citation>
    <scope>NUCLEOTIDE SEQUENCE [LARGE SCALE GENOMIC DNA]</scope>
    <source>
        <strain evidence="1 2">DSM 27621</strain>
    </source>
</reference>
<protein>
    <submittedName>
        <fullName evidence="1">Bacteriocin-type signal sequence-containing protein</fullName>
    </submittedName>
</protein>
<organism evidence="1 2">
    <name type="scientific">Chryseobacterium contaminans</name>
    <dbReference type="NCBI Taxonomy" id="1423959"/>
    <lineage>
        <taxon>Bacteria</taxon>
        <taxon>Pseudomonadati</taxon>
        <taxon>Bacteroidota</taxon>
        <taxon>Flavobacteriia</taxon>
        <taxon>Flavobacteriales</taxon>
        <taxon>Weeksellaceae</taxon>
        <taxon>Chryseobacterium group</taxon>
        <taxon>Chryseobacterium</taxon>
    </lineage>
</organism>
<accession>A0A1M7G4U7</accession>
<dbReference type="InterPro" id="IPR010133">
    <property type="entry name" value="Bacteriocin_signal_seq"/>
</dbReference>
<dbReference type="STRING" id="1423959.SAMN05444407_109180"/>